<comment type="caution">
    <text evidence="3">The sequence shown here is derived from an EMBL/GenBank/DDBJ whole genome shotgun (WGS) entry which is preliminary data.</text>
</comment>
<feature type="signal peptide" evidence="2">
    <location>
        <begin position="1"/>
        <end position="20"/>
    </location>
</feature>
<keyword evidence="2" id="KW-0732">Signal</keyword>
<keyword evidence="4" id="KW-1185">Reference proteome</keyword>
<dbReference type="AlphaFoldDB" id="U2HC00"/>
<reference evidence="3 4" key="1">
    <citation type="journal article" date="2013" name="Genome Announc.">
        <title>The Draft Genome Sequence of Sphingomonas paucimobilis Strain HER1398 (Proteobacteria), Host to the Giant PAU Phage, Indicates That It Is a Member of the Genus Sphingobacterium (Bacteroidetes).</title>
        <authorList>
            <person name="White R.A.III."/>
            <person name="Suttle C.A."/>
        </authorList>
    </citation>
    <scope>NUCLEOTIDE SEQUENCE [LARGE SCALE GENOMIC DNA]</scope>
    <source>
        <strain evidence="3 4">HER1398</strain>
    </source>
</reference>
<proteinExistence type="predicted"/>
<sequence>MKQIMILFSVILGIAGTALALNDNGAKDKSTKVETKVVTTDTYFRFTGNPGEEGNPAKWEAIDTPDGCEGLERACNIQVKAAYLVESGGQVHINTSLLPTLPTVLSPDNVNLIPAPSAAGSMSSQPLTPGGIYNQD</sequence>
<evidence type="ECO:0000256" key="2">
    <source>
        <dbReference type="SAM" id="SignalP"/>
    </source>
</evidence>
<evidence type="ECO:0008006" key="5">
    <source>
        <dbReference type="Google" id="ProtNLM"/>
    </source>
</evidence>
<protein>
    <recommendedName>
        <fullName evidence="5">Beta/gamma crystallin 'Greek key' domain-containing protein</fullName>
    </recommendedName>
</protein>
<dbReference type="PATRIC" id="fig|1346330.5.peg.2610"/>
<evidence type="ECO:0000313" key="3">
    <source>
        <dbReference type="EMBL" id="ERJ59276.1"/>
    </source>
</evidence>
<name>U2HC00_9SPHI</name>
<dbReference type="Proteomes" id="UP000016584">
    <property type="component" value="Unassembled WGS sequence"/>
</dbReference>
<dbReference type="RefSeq" id="WP_021070770.1">
    <property type="nucleotide sequence ID" value="NZ_ATDL01000015.1"/>
</dbReference>
<feature type="region of interest" description="Disordered" evidence="1">
    <location>
        <begin position="116"/>
        <end position="136"/>
    </location>
</feature>
<evidence type="ECO:0000313" key="4">
    <source>
        <dbReference type="Proteomes" id="UP000016584"/>
    </source>
</evidence>
<organism evidence="3 4">
    <name type="scientific">Sphingobacterium paucimobilis HER1398</name>
    <dbReference type="NCBI Taxonomy" id="1346330"/>
    <lineage>
        <taxon>Bacteria</taxon>
        <taxon>Pseudomonadati</taxon>
        <taxon>Bacteroidota</taxon>
        <taxon>Sphingobacteriia</taxon>
        <taxon>Sphingobacteriales</taxon>
        <taxon>Sphingobacteriaceae</taxon>
        <taxon>Sphingobacterium</taxon>
    </lineage>
</organism>
<evidence type="ECO:0000256" key="1">
    <source>
        <dbReference type="SAM" id="MobiDB-lite"/>
    </source>
</evidence>
<accession>U2HC00</accession>
<gene>
    <name evidence="3" type="ORF">M472_10870</name>
</gene>
<feature type="chain" id="PRO_5004627256" description="Beta/gamma crystallin 'Greek key' domain-containing protein" evidence="2">
    <location>
        <begin position="21"/>
        <end position="136"/>
    </location>
</feature>
<dbReference type="OrthoDB" id="9903945at2"/>
<dbReference type="EMBL" id="ATDL01000015">
    <property type="protein sequence ID" value="ERJ59276.1"/>
    <property type="molecule type" value="Genomic_DNA"/>
</dbReference>